<evidence type="ECO:0000313" key="3">
    <source>
        <dbReference type="EMBL" id="PQJ89111.1"/>
    </source>
</evidence>
<dbReference type="Proteomes" id="UP000239263">
    <property type="component" value="Unassembled WGS sequence"/>
</dbReference>
<dbReference type="AlphaFoldDB" id="A0A2S7XCN7"/>
<dbReference type="RefSeq" id="WP_105054652.1">
    <property type="nucleotide sequence ID" value="NZ_CAWNRT010000001.1"/>
</dbReference>
<dbReference type="InterPro" id="IPR041045">
    <property type="entry name" value="LPD25"/>
</dbReference>
<feature type="region of interest" description="Disordered" evidence="1">
    <location>
        <begin position="141"/>
        <end position="162"/>
    </location>
</feature>
<protein>
    <recommendedName>
        <fullName evidence="2">Large polyvalent protein associated domain-containing protein</fullName>
    </recommendedName>
</protein>
<organism evidence="3 4">
    <name type="scientific">Aliivibrio sifiae</name>
    <dbReference type="NCBI Taxonomy" id="566293"/>
    <lineage>
        <taxon>Bacteria</taxon>
        <taxon>Pseudomonadati</taxon>
        <taxon>Pseudomonadota</taxon>
        <taxon>Gammaproteobacteria</taxon>
        <taxon>Vibrionales</taxon>
        <taxon>Vibrionaceae</taxon>
        <taxon>Aliivibrio</taxon>
    </lineage>
</organism>
<feature type="domain" description="Large polyvalent protein associated" evidence="2">
    <location>
        <begin position="10"/>
        <end position="99"/>
    </location>
</feature>
<evidence type="ECO:0000256" key="1">
    <source>
        <dbReference type="SAM" id="MobiDB-lite"/>
    </source>
</evidence>
<dbReference type="EMBL" id="MSCO01000001">
    <property type="protein sequence ID" value="PQJ89111.1"/>
    <property type="molecule type" value="Genomic_DNA"/>
</dbReference>
<reference evidence="3 4" key="1">
    <citation type="submission" date="2016-12" db="EMBL/GenBank/DDBJ databases">
        <title>Diversity of luminous bacteria.</title>
        <authorList>
            <person name="Yoshizawa S."/>
            <person name="Kogure K."/>
        </authorList>
    </citation>
    <scope>NUCLEOTIDE SEQUENCE [LARGE SCALE GENOMIC DNA]</scope>
    <source>
        <strain evidence="3 4">ATCC 33715</strain>
    </source>
</reference>
<evidence type="ECO:0000259" key="2">
    <source>
        <dbReference type="Pfam" id="PF18840"/>
    </source>
</evidence>
<gene>
    <name evidence="3" type="ORF">BTO22_05725</name>
</gene>
<proteinExistence type="predicted"/>
<name>A0A2S7XCN7_9GAMM</name>
<feature type="compositionally biased region" description="Basic and acidic residues" evidence="1">
    <location>
        <begin position="142"/>
        <end position="161"/>
    </location>
</feature>
<comment type="caution">
    <text evidence="3">The sequence shown here is derived from an EMBL/GenBank/DDBJ whole genome shotgun (WGS) entry which is preliminary data.</text>
</comment>
<evidence type="ECO:0000313" key="4">
    <source>
        <dbReference type="Proteomes" id="UP000239263"/>
    </source>
</evidence>
<dbReference type="Pfam" id="PF18840">
    <property type="entry name" value="LPD25"/>
    <property type="match status" value="1"/>
</dbReference>
<dbReference type="OrthoDB" id="1002654at2"/>
<accession>A0A2S7XCN7</accession>
<sequence>MNKQIIPTLNPFSVLVNWSESNEFNGGQLYDFMDFERKALDVAKQKPLGGYDKTNVTVTFENGDEHQCRLDLGCGGNDVGFADHCLSTLEYHEKHHLDTDKPWLRNDANHQQLITLIRTYHFDIEFITDARNQTIKATELAKQQERDKEQAKREQEEKEWQAHQANEKAFQAALVIPEWTKGVIVATYTEYDKERSEPHSGEHHTKTLRTIILAWSTHTRRLFPELRKACLDHPDTVFLNDKEQSCEHRNNYGIGQGSGLTNVDYLYHGWCVEKIVFGNKYNKAKYVPLGEIVIPLSQDK</sequence>